<name>A0A558Y3U1_STREE</name>
<gene>
    <name evidence="2" type="ORF">AZJ70_01020</name>
</gene>
<organism evidence="2 3">
    <name type="scientific">Streptococcus pneumoniae</name>
    <dbReference type="NCBI Taxonomy" id="1313"/>
    <lineage>
        <taxon>Bacteria</taxon>
        <taxon>Bacillati</taxon>
        <taxon>Bacillota</taxon>
        <taxon>Bacilli</taxon>
        <taxon>Lactobacillales</taxon>
        <taxon>Streptococcaceae</taxon>
        <taxon>Streptococcus</taxon>
    </lineage>
</organism>
<feature type="transmembrane region" description="Helical" evidence="1">
    <location>
        <begin position="67"/>
        <end position="86"/>
    </location>
</feature>
<comment type="caution">
    <text evidence="2">The sequence shown here is derived from an EMBL/GenBank/DDBJ whole genome shotgun (WGS) entry which is preliminary data.</text>
</comment>
<evidence type="ECO:0000313" key="3">
    <source>
        <dbReference type="Proteomes" id="UP000320896"/>
    </source>
</evidence>
<keyword evidence="1" id="KW-0472">Membrane</keyword>
<dbReference type="AlphaFoldDB" id="A0A558Y3U1"/>
<protein>
    <submittedName>
        <fullName evidence="2">Uncharacterized protein</fullName>
    </submittedName>
</protein>
<evidence type="ECO:0000256" key="1">
    <source>
        <dbReference type="SAM" id="Phobius"/>
    </source>
</evidence>
<proteinExistence type="predicted"/>
<evidence type="ECO:0000313" key="2">
    <source>
        <dbReference type="EMBL" id="TVW86716.1"/>
    </source>
</evidence>
<keyword evidence="1" id="KW-0812">Transmembrane</keyword>
<reference evidence="2 3" key="1">
    <citation type="submission" date="2019-07" db="EMBL/GenBank/DDBJ databases">
        <authorList>
            <person name="Mohale T."/>
        </authorList>
    </citation>
    <scope>NUCLEOTIDE SEQUENCE [LARGE SCALE GENOMIC DNA]</scope>
    <source>
        <strain evidence="2 3">NTPn 126</strain>
    </source>
</reference>
<keyword evidence="1" id="KW-1133">Transmembrane helix</keyword>
<sequence length="87" mass="10206">MGRVDRASVERVDRPDLVLSIDFRFFVNYSWFVKKLIFGEEDGHLLHFYVQSYSGLMLGKYTVTAKTFLEVALISLIYLCKFYVILL</sequence>
<dbReference type="Proteomes" id="UP000320896">
    <property type="component" value="Unassembled WGS sequence"/>
</dbReference>
<accession>A0A558Y3U1</accession>
<dbReference type="EMBL" id="VMWH01000006">
    <property type="protein sequence ID" value="TVW86716.1"/>
    <property type="molecule type" value="Genomic_DNA"/>
</dbReference>